<evidence type="ECO:0000313" key="2">
    <source>
        <dbReference type="EnsemblProtists" id="EKX36515"/>
    </source>
</evidence>
<evidence type="ECO:0000313" key="3">
    <source>
        <dbReference type="Proteomes" id="UP000011087"/>
    </source>
</evidence>
<dbReference type="PANTHER" id="PTHR43463">
    <property type="entry name" value="NICOTINATE-NUCLEOTIDE--DIMETHYLBENZIMIDAZOLE PHOSPHORIBOSYLTRANSFERASE"/>
    <property type="match status" value="1"/>
</dbReference>
<dbReference type="InterPro" id="IPR003200">
    <property type="entry name" value="Nict_dMeBzImd_PRibTrfase"/>
</dbReference>
<dbReference type="GeneID" id="17293276"/>
<dbReference type="OrthoDB" id="2157177at2759"/>
<name>L1IL39_GUITC</name>
<dbReference type="Gene3D" id="3.40.50.10210">
    <property type="match status" value="1"/>
</dbReference>
<evidence type="ECO:0000313" key="1">
    <source>
        <dbReference type="EMBL" id="EKX36515.1"/>
    </source>
</evidence>
<dbReference type="InterPro" id="IPR036087">
    <property type="entry name" value="Nict_dMeBzImd_PRibTrfase_sf"/>
</dbReference>
<dbReference type="SUPFAM" id="SSF52733">
    <property type="entry name" value="Nicotinate mononucleotide:5,6-dimethylbenzimidazole phosphoribosyltransferase (CobT)"/>
    <property type="match status" value="1"/>
</dbReference>
<dbReference type="PaxDb" id="55529-EKX36515"/>
<dbReference type="EnsemblProtists" id="EKX36515">
    <property type="protein sequence ID" value="EKX36515"/>
    <property type="gene ID" value="GUITHDRAFT_165718"/>
</dbReference>
<dbReference type="Proteomes" id="UP000011087">
    <property type="component" value="Unassembled WGS sequence"/>
</dbReference>
<reference evidence="3" key="2">
    <citation type="submission" date="2012-11" db="EMBL/GenBank/DDBJ databases">
        <authorList>
            <person name="Kuo A."/>
            <person name="Curtis B.A."/>
            <person name="Tanifuji G."/>
            <person name="Burki F."/>
            <person name="Gruber A."/>
            <person name="Irimia M."/>
            <person name="Maruyama S."/>
            <person name="Arias M.C."/>
            <person name="Ball S.G."/>
            <person name="Gile G.H."/>
            <person name="Hirakawa Y."/>
            <person name="Hopkins J.F."/>
            <person name="Rensing S.A."/>
            <person name="Schmutz J."/>
            <person name="Symeonidi A."/>
            <person name="Elias M."/>
            <person name="Eveleigh R.J."/>
            <person name="Herman E.K."/>
            <person name="Klute M.J."/>
            <person name="Nakayama T."/>
            <person name="Obornik M."/>
            <person name="Reyes-Prieto A."/>
            <person name="Armbrust E.V."/>
            <person name="Aves S.J."/>
            <person name="Beiko R.G."/>
            <person name="Coutinho P."/>
            <person name="Dacks J.B."/>
            <person name="Durnford D.G."/>
            <person name="Fast N.M."/>
            <person name="Green B.R."/>
            <person name="Grisdale C."/>
            <person name="Hempe F."/>
            <person name="Henrissat B."/>
            <person name="Hoppner M.P."/>
            <person name="Ishida K.-I."/>
            <person name="Kim E."/>
            <person name="Koreny L."/>
            <person name="Kroth P.G."/>
            <person name="Liu Y."/>
            <person name="Malik S.-B."/>
            <person name="Maier U.G."/>
            <person name="McRose D."/>
            <person name="Mock T."/>
            <person name="Neilson J.A."/>
            <person name="Onodera N.T."/>
            <person name="Poole A.M."/>
            <person name="Pritham E.J."/>
            <person name="Richards T.A."/>
            <person name="Rocap G."/>
            <person name="Roy S.W."/>
            <person name="Sarai C."/>
            <person name="Schaack S."/>
            <person name="Shirato S."/>
            <person name="Slamovits C.H."/>
            <person name="Spencer D.F."/>
            <person name="Suzuki S."/>
            <person name="Worden A.Z."/>
            <person name="Zauner S."/>
            <person name="Barry K."/>
            <person name="Bell C."/>
            <person name="Bharti A.K."/>
            <person name="Crow J.A."/>
            <person name="Grimwood J."/>
            <person name="Kramer R."/>
            <person name="Lindquist E."/>
            <person name="Lucas S."/>
            <person name="Salamov A."/>
            <person name="McFadden G.I."/>
            <person name="Lane C.E."/>
            <person name="Keeling P.J."/>
            <person name="Gray M.W."/>
            <person name="Grigoriev I.V."/>
            <person name="Archibald J.M."/>
        </authorList>
    </citation>
    <scope>NUCLEOTIDE SEQUENCE</scope>
    <source>
        <strain evidence="3">CCMP2712</strain>
    </source>
</reference>
<sequence length="345" mass="35721">MKLSDVVLLDWGKRLCVLQDSLNPQVRRGCLIVFAADHGCALPIEQGGEACSAFPSVVTPSIAKALAHGSAAGSVLARTTGMEVQVVDVGIACDLDTPGLIRDKSMRGTSNFTAGPAMSMEQMDFALQAGMRAVDRAGDVQAIAVGELGIGNTTTAAAIVSAFSGSDPQKTCGKGTGLDADGVARKVTIVRRALEANQVALDAYKKILAQAGQDPQELKRQALHVLAALGGLELAAIVGAIFRAREKKIAVLVDGFISSAAALAAVHADPDVSEAIFLATRSAEVGHEIAIEALRARSTHTPPPPVLDMQLALGEGTGAVLAYPILRGAADIVREMISLEDAMKL</sequence>
<proteinExistence type="predicted"/>
<dbReference type="PANTHER" id="PTHR43463:SF1">
    <property type="entry name" value="NICOTINATE-NUCLEOTIDE--DIMETHYLBENZIMIDAZOLE PHOSPHORIBOSYLTRANSFERASE"/>
    <property type="match status" value="1"/>
</dbReference>
<accession>L1IL39</accession>
<keyword evidence="3" id="KW-1185">Reference proteome</keyword>
<dbReference type="Pfam" id="PF02277">
    <property type="entry name" value="DBI_PRT"/>
    <property type="match status" value="1"/>
</dbReference>
<dbReference type="RefSeq" id="XP_005823495.1">
    <property type="nucleotide sequence ID" value="XM_005823438.1"/>
</dbReference>
<dbReference type="HOGENOM" id="CLU_002982_0_1_1"/>
<gene>
    <name evidence="1" type="ORF">GUITHDRAFT_165718</name>
</gene>
<dbReference type="AlphaFoldDB" id="L1IL39"/>
<dbReference type="CDD" id="cd02439">
    <property type="entry name" value="DMB-PRT_CobT"/>
    <property type="match status" value="1"/>
</dbReference>
<dbReference type="EMBL" id="JH993072">
    <property type="protein sequence ID" value="EKX36515.1"/>
    <property type="molecule type" value="Genomic_DNA"/>
</dbReference>
<dbReference type="eggNOG" id="ENOG502S2KZ">
    <property type="taxonomic scope" value="Eukaryota"/>
</dbReference>
<protein>
    <submittedName>
        <fullName evidence="1 2">Uncharacterized protein</fullName>
    </submittedName>
</protein>
<dbReference type="GO" id="GO:0008939">
    <property type="term" value="F:nicotinate-nucleotide-dimethylbenzimidazole phosphoribosyltransferase activity"/>
    <property type="evidence" value="ECO:0007669"/>
    <property type="project" value="InterPro"/>
</dbReference>
<dbReference type="OMA" id="AWMRKCA"/>
<organism evidence="1">
    <name type="scientific">Guillardia theta (strain CCMP2712)</name>
    <name type="common">Cryptophyte</name>
    <dbReference type="NCBI Taxonomy" id="905079"/>
    <lineage>
        <taxon>Eukaryota</taxon>
        <taxon>Cryptophyceae</taxon>
        <taxon>Pyrenomonadales</taxon>
        <taxon>Geminigeraceae</taxon>
        <taxon>Guillardia</taxon>
    </lineage>
</organism>
<reference evidence="1 3" key="1">
    <citation type="journal article" date="2012" name="Nature">
        <title>Algal genomes reveal evolutionary mosaicism and the fate of nucleomorphs.</title>
        <authorList>
            <consortium name="DOE Joint Genome Institute"/>
            <person name="Curtis B.A."/>
            <person name="Tanifuji G."/>
            <person name="Burki F."/>
            <person name="Gruber A."/>
            <person name="Irimia M."/>
            <person name="Maruyama S."/>
            <person name="Arias M.C."/>
            <person name="Ball S.G."/>
            <person name="Gile G.H."/>
            <person name="Hirakawa Y."/>
            <person name="Hopkins J.F."/>
            <person name="Kuo A."/>
            <person name="Rensing S.A."/>
            <person name="Schmutz J."/>
            <person name="Symeonidi A."/>
            <person name="Elias M."/>
            <person name="Eveleigh R.J."/>
            <person name="Herman E.K."/>
            <person name="Klute M.J."/>
            <person name="Nakayama T."/>
            <person name="Obornik M."/>
            <person name="Reyes-Prieto A."/>
            <person name="Armbrust E.V."/>
            <person name="Aves S.J."/>
            <person name="Beiko R.G."/>
            <person name="Coutinho P."/>
            <person name="Dacks J.B."/>
            <person name="Durnford D.G."/>
            <person name="Fast N.M."/>
            <person name="Green B.R."/>
            <person name="Grisdale C.J."/>
            <person name="Hempel F."/>
            <person name="Henrissat B."/>
            <person name="Hoppner M.P."/>
            <person name="Ishida K."/>
            <person name="Kim E."/>
            <person name="Koreny L."/>
            <person name="Kroth P.G."/>
            <person name="Liu Y."/>
            <person name="Malik S.B."/>
            <person name="Maier U.G."/>
            <person name="McRose D."/>
            <person name="Mock T."/>
            <person name="Neilson J.A."/>
            <person name="Onodera N.T."/>
            <person name="Poole A.M."/>
            <person name="Pritham E.J."/>
            <person name="Richards T.A."/>
            <person name="Rocap G."/>
            <person name="Roy S.W."/>
            <person name="Sarai C."/>
            <person name="Schaack S."/>
            <person name="Shirato S."/>
            <person name="Slamovits C.H."/>
            <person name="Spencer D.F."/>
            <person name="Suzuki S."/>
            <person name="Worden A.Z."/>
            <person name="Zauner S."/>
            <person name="Barry K."/>
            <person name="Bell C."/>
            <person name="Bharti A.K."/>
            <person name="Crow J.A."/>
            <person name="Grimwood J."/>
            <person name="Kramer R."/>
            <person name="Lindquist E."/>
            <person name="Lucas S."/>
            <person name="Salamov A."/>
            <person name="McFadden G.I."/>
            <person name="Lane C.E."/>
            <person name="Keeling P.J."/>
            <person name="Gray M.W."/>
            <person name="Grigoriev I.V."/>
            <person name="Archibald J.M."/>
        </authorList>
    </citation>
    <scope>NUCLEOTIDE SEQUENCE</scope>
    <source>
        <strain evidence="1 3">CCMP2712</strain>
    </source>
</reference>
<dbReference type="KEGG" id="gtt:GUITHDRAFT_165718"/>
<dbReference type="STRING" id="905079.L1IL39"/>
<reference evidence="2" key="3">
    <citation type="submission" date="2016-03" db="UniProtKB">
        <authorList>
            <consortium name="EnsemblProtists"/>
        </authorList>
    </citation>
    <scope>IDENTIFICATION</scope>
</reference>